<gene>
    <name evidence="2" type="primary">cheW</name>
    <name evidence="2" type="ORF">GCM10009332_00690</name>
</gene>
<dbReference type="AlphaFoldDB" id="A0A917JHJ1"/>
<dbReference type="PANTHER" id="PTHR22617:SF23">
    <property type="entry name" value="CHEMOTAXIS PROTEIN CHEW"/>
    <property type="match status" value="1"/>
</dbReference>
<keyword evidence="3" id="KW-1185">Reference proteome</keyword>
<dbReference type="GO" id="GO:0007165">
    <property type="term" value="P:signal transduction"/>
    <property type="evidence" value="ECO:0007669"/>
    <property type="project" value="InterPro"/>
</dbReference>
<accession>A0A917JHJ1</accession>
<dbReference type="GO" id="GO:0006935">
    <property type="term" value="P:chemotaxis"/>
    <property type="evidence" value="ECO:0007669"/>
    <property type="project" value="InterPro"/>
</dbReference>
<dbReference type="SUPFAM" id="SSF50341">
    <property type="entry name" value="CheW-like"/>
    <property type="match status" value="1"/>
</dbReference>
<proteinExistence type="predicted"/>
<comment type="caution">
    <text evidence="2">The sequence shown here is derived from an EMBL/GenBank/DDBJ whole genome shotgun (WGS) entry which is preliminary data.</text>
</comment>
<dbReference type="InterPro" id="IPR002545">
    <property type="entry name" value="CheW-lke_dom"/>
</dbReference>
<dbReference type="CDD" id="cd00732">
    <property type="entry name" value="CheW"/>
    <property type="match status" value="1"/>
</dbReference>
<dbReference type="PROSITE" id="PS50851">
    <property type="entry name" value="CHEW"/>
    <property type="match status" value="1"/>
</dbReference>
<evidence type="ECO:0000313" key="2">
    <source>
        <dbReference type="EMBL" id="GGI67413.1"/>
    </source>
</evidence>
<sequence length="165" mass="18313">MTDSRNVAAVAAGNNEDAVLQWVTFRLDNETYGINVMQVQEVLRYTEIAPVPGAPHYVLGIINLRGNVVTVIDTRSRFGLQSTEIDESSRIVIIEAEKQVIGILVDSVAEVVYLRRSEIDNAPNVGTEESAKFIQGVSNRDNELLILVDLDKLLSDEEWAEISQL</sequence>
<dbReference type="InterPro" id="IPR039315">
    <property type="entry name" value="CheW"/>
</dbReference>
<dbReference type="FunFam" id="2.40.50.180:FF:000001">
    <property type="entry name" value="Chemotaxis protein CheW"/>
    <property type="match status" value="1"/>
</dbReference>
<dbReference type="RefSeq" id="WP_188916715.1">
    <property type="nucleotide sequence ID" value="NZ_BMPZ01000001.1"/>
</dbReference>
<dbReference type="Gene3D" id="2.40.50.180">
    <property type="entry name" value="CheA-289, Domain 4"/>
    <property type="match status" value="1"/>
</dbReference>
<name>A0A917JHJ1_9GAMM</name>
<dbReference type="Pfam" id="PF01584">
    <property type="entry name" value="CheW"/>
    <property type="match status" value="1"/>
</dbReference>
<dbReference type="EMBL" id="BMPZ01000001">
    <property type="protein sequence ID" value="GGI67413.1"/>
    <property type="molecule type" value="Genomic_DNA"/>
</dbReference>
<evidence type="ECO:0000313" key="3">
    <source>
        <dbReference type="Proteomes" id="UP000613743"/>
    </source>
</evidence>
<reference evidence="2" key="2">
    <citation type="submission" date="2020-09" db="EMBL/GenBank/DDBJ databases">
        <authorList>
            <person name="Sun Q."/>
            <person name="Ohkuma M."/>
        </authorList>
    </citation>
    <scope>NUCLEOTIDE SEQUENCE</scope>
    <source>
        <strain evidence="2">JCM 30804</strain>
    </source>
</reference>
<protein>
    <submittedName>
        <fullName evidence="2">Chemotaxis protein CheW</fullName>
    </submittedName>
</protein>
<dbReference type="Gene3D" id="2.30.30.40">
    <property type="entry name" value="SH3 Domains"/>
    <property type="match status" value="1"/>
</dbReference>
<dbReference type="PANTHER" id="PTHR22617">
    <property type="entry name" value="CHEMOTAXIS SENSOR HISTIDINE KINASE-RELATED"/>
    <property type="match status" value="1"/>
</dbReference>
<dbReference type="GO" id="GO:0005829">
    <property type="term" value="C:cytosol"/>
    <property type="evidence" value="ECO:0007669"/>
    <property type="project" value="TreeGrafter"/>
</dbReference>
<reference evidence="2" key="1">
    <citation type="journal article" date="2014" name="Int. J. Syst. Evol. Microbiol.">
        <title>Complete genome sequence of Corynebacterium casei LMG S-19264T (=DSM 44701T), isolated from a smear-ripened cheese.</title>
        <authorList>
            <consortium name="US DOE Joint Genome Institute (JGI-PGF)"/>
            <person name="Walter F."/>
            <person name="Albersmeier A."/>
            <person name="Kalinowski J."/>
            <person name="Ruckert C."/>
        </authorList>
    </citation>
    <scope>NUCLEOTIDE SEQUENCE</scope>
    <source>
        <strain evidence="2">JCM 30804</strain>
    </source>
</reference>
<dbReference type="SMART" id="SM00260">
    <property type="entry name" value="CheW"/>
    <property type="match status" value="1"/>
</dbReference>
<evidence type="ECO:0000259" key="1">
    <source>
        <dbReference type="PROSITE" id="PS50851"/>
    </source>
</evidence>
<feature type="domain" description="CheW-like" evidence="1">
    <location>
        <begin position="19"/>
        <end position="159"/>
    </location>
</feature>
<dbReference type="InterPro" id="IPR036061">
    <property type="entry name" value="CheW-like_dom_sf"/>
</dbReference>
<organism evidence="2 3">
    <name type="scientific">Shewanella gelidii</name>
    <dbReference type="NCBI Taxonomy" id="1642821"/>
    <lineage>
        <taxon>Bacteria</taxon>
        <taxon>Pseudomonadati</taxon>
        <taxon>Pseudomonadota</taxon>
        <taxon>Gammaproteobacteria</taxon>
        <taxon>Alteromonadales</taxon>
        <taxon>Shewanellaceae</taxon>
        <taxon>Shewanella</taxon>
    </lineage>
</organism>
<dbReference type="Proteomes" id="UP000613743">
    <property type="component" value="Unassembled WGS sequence"/>
</dbReference>